<evidence type="ECO:0000256" key="5">
    <source>
        <dbReference type="ARBA" id="ARBA00022701"/>
    </source>
</evidence>
<evidence type="ECO:0000256" key="15">
    <source>
        <dbReference type="SAM" id="MobiDB-lite"/>
    </source>
</evidence>
<organism evidence="17 18">
    <name type="scientific">Machaerirhynchus nigripectus</name>
    <dbReference type="NCBI Taxonomy" id="1160894"/>
    <lineage>
        <taxon>Eukaryota</taxon>
        <taxon>Metazoa</taxon>
        <taxon>Chordata</taxon>
        <taxon>Craniata</taxon>
        <taxon>Vertebrata</taxon>
        <taxon>Euteleostomi</taxon>
        <taxon>Archelosauria</taxon>
        <taxon>Archosauria</taxon>
        <taxon>Dinosauria</taxon>
        <taxon>Saurischia</taxon>
        <taxon>Theropoda</taxon>
        <taxon>Coelurosauria</taxon>
        <taxon>Aves</taxon>
        <taxon>Neognathae</taxon>
        <taxon>Neoaves</taxon>
        <taxon>Telluraves</taxon>
        <taxon>Australaves</taxon>
        <taxon>Passeriformes</taxon>
        <taxon>Corvoidea</taxon>
        <taxon>Dicruridae</taxon>
        <taxon>Machaerirhynchus</taxon>
    </lineage>
</organism>
<evidence type="ECO:0000256" key="12">
    <source>
        <dbReference type="ARBA" id="ARBA00023306"/>
    </source>
</evidence>
<dbReference type="GO" id="GO:0008017">
    <property type="term" value="F:microtubule binding"/>
    <property type="evidence" value="ECO:0007669"/>
    <property type="project" value="InterPro"/>
</dbReference>
<dbReference type="GO" id="GO:0007018">
    <property type="term" value="P:microtubule-based movement"/>
    <property type="evidence" value="ECO:0007669"/>
    <property type="project" value="InterPro"/>
</dbReference>
<accession>A0A7K6J4U6</accession>
<dbReference type="InterPro" id="IPR027640">
    <property type="entry name" value="Kinesin-like_fam"/>
</dbReference>
<dbReference type="AlphaFoldDB" id="A0A7K6J4U6"/>
<evidence type="ECO:0000256" key="3">
    <source>
        <dbReference type="ARBA" id="ARBA00022490"/>
    </source>
</evidence>
<dbReference type="PROSITE" id="PS00411">
    <property type="entry name" value="KINESIN_MOTOR_1"/>
    <property type="match status" value="1"/>
</dbReference>
<evidence type="ECO:0000256" key="2">
    <source>
        <dbReference type="ARBA" id="ARBA00004300"/>
    </source>
</evidence>
<dbReference type="PANTHER" id="PTHR47971">
    <property type="entry name" value="KINESIN-RELATED PROTEIN 6"/>
    <property type="match status" value="1"/>
</dbReference>
<proteinExistence type="inferred from homology"/>
<feature type="domain" description="Kinesin motor" evidence="16">
    <location>
        <begin position="202"/>
        <end position="532"/>
    </location>
</feature>
<dbReference type="InterPro" id="IPR054473">
    <property type="entry name" value="KIF2A-like_N"/>
</dbReference>
<dbReference type="GO" id="GO:0007019">
    <property type="term" value="P:microtubule depolymerization"/>
    <property type="evidence" value="ECO:0007669"/>
    <property type="project" value="TreeGrafter"/>
</dbReference>
<dbReference type="GO" id="GO:0005524">
    <property type="term" value="F:ATP binding"/>
    <property type="evidence" value="ECO:0007669"/>
    <property type="project" value="UniProtKB-UniRule"/>
</dbReference>
<evidence type="ECO:0000256" key="1">
    <source>
        <dbReference type="ARBA" id="ARBA00004186"/>
    </source>
</evidence>
<evidence type="ECO:0000256" key="14">
    <source>
        <dbReference type="RuleBase" id="RU000394"/>
    </source>
</evidence>
<feature type="region of interest" description="Disordered" evidence="15">
    <location>
        <begin position="43"/>
        <end position="120"/>
    </location>
</feature>
<dbReference type="GO" id="GO:0005813">
    <property type="term" value="C:centrosome"/>
    <property type="evidence" value="ECO:0007669"/>
    <property type="project" value="UniProtKB-SubCell"/>
</dbReference>
<dbReference type="GO" id="GO:0003777">
    <property type="term" value="F:microtubule motor activity"/>
    <property type="evidence" value="ECO:0007669"/>
    <property type="project" value="InterPro"/>
</dbReference>
<evidence type="ECO:0000256" key="4">
    <source>
        <dbReference type="ARBA" id="ARBA00022618"/>
    </source>
</evidence>
<comment type="subcellular location">
    <subcellularLocation>
        <location evidence="2">Cytoplasm</location>
        <location evidence="2">Cytoskeleton</location>
        <location evidence="2">Microtubule organizing center</location>
        <location evidence="2">Centrosome</location>
    </subcellularLocation>
    <subcellularLocation>
        <location evidence="1">Cytoplasm</location>
        <location evidence="1">Cytoskeleton</location>
        <location evidence="1">Spindle</location>
    </subcellularLocation>
</comment>
<keyword evidence="3" id="KW-0963">Cytoplasm</keyword>
<evidence type="ECO:0000256" key="10">
    <source>
        <dbReference type="ARBA" id="ARBA00023175"/>
    </source>
</evidence>
<evidence type="ECO:0000256" key="11">
    <source>
        <dbReference type="ARBA" id="ARBA00023212"/>
    </source>
</evidence>
<feature type="region of interest" description="Disordered" evidence="15">
    <location>
        <begin position="146"/>
        <end position="165"/>
    </location>
</feature>
<keyword evidence="6 13" id="KW-0547">Nucleotide-binding</keyword>
<dbReference type="Pfam" id="PF00225">
    <property type="entry name" value="Kinesin"/>
    <property type="match status" value="1"/>
</dbReference>
<dbReference type="CDD" id="cd01367">
    <property type="entry name" value="KISc_KIF2_like"/>
    <property type="match status" value="1"/>
</dbReference>
<dbReference type="GO" id="GO:0005819">
    <property type="term" value="C:spindle"/>
    <property type="evidence" value="ECO:0007669"/>
    <property type="project" value="UniProtKB-SubCell"/>
</dbReference>
<dbReference type="PROSITE" id="PS50067">
    <property type="entry name" value="KINESIN_MOTOR_2"/>
    <property type="match status" value="1"/>
</dbReference>
<dbReference type="PANTHER" id="PTHR47971:SF24">
    <property type="entry name" value="KINESIN-LIKE PROTEIN"/>
    <property type="match status" value="1"/>
</dbReference>
<dbReference type="EMBL" id="VZRQ01006457">
    <property type="protein sequence ID" value="NWV94947.1"/>
    <property type="molecule type" value="Genomic_DNA"/>
</dbReference>
<evidence type="ECO:0000256" key="13">
    <source>
        <dbReference type="PROSITE-ProRule" id="PRU00283"/>
    </source>
</evidence>
<evidence type="ECO:0000313" key="18">
    <source>
        <dbReference type="Proteomes" id="UP000574967"/>
    </source>
</evidence>
<keyword evidence="10 13" id="KW-0505">Motor protein</keyword>
<keyword evidence="8 13" id="KW-0067">ATP-binding</keyword>
<keyword evidence="4" id="KW-0132">Cell division</keyword>
<comment type="caution">
    <text evidence="17">The sequence shown here is derived from an EMBL/GenBank/DDBJ whole genome shotgun (WGS) entry which is preliminary data.</text>
</comment>
<keyword evidence="9" id="KW-0175">Coiled coil</keyword>
<dbReference type="Proteomes" id="UP000574967">
    <property type="component" value="Unassembled WGS sequence"/>
</dbReference>
<reference evidence="17 18" key="1">
    <citation type="submission" date="2019-09" db="EMBL/GenBank/DDBJ databases">
        <title>Bird 10,000 Genomes (B10K) Project - Family phase.</title>
        <authorList>
            <person name="Zhang G."/>
        </authorList>
    </citation>
    <scope>NUCLEOTIDE SEQUENCE [LARGE SCALE GENOMIC DNA]</scope>
    <source>
        <strain evidence="17">B10K-DU-029-43</strain>
        <tissue evidence="17">Heart</tissue>
    </source>
</reference>
<dbReference type="Pfam" id="PF22923">
    <property type="entry name" value="KIF2A-like_1st"/>
    <property type="match status" value="1"/>
</dbReference>
<evidence type="ECO:0000256" key="7">
    <source>
        <dbReference type="ARBA" id="ARBA00022776"/>
    </source>
</evidence>
<dbReference type="PRINTS" id="PR00380">
    <property type="entry name" value="KINESINHEAVY"/>
</dbReference>
<protein>
    <recommendedName>
        <fullName evidence="14">Kinesin-like protein</fullName>
    </recommendedName>
</protein>
<feature type="non-terminal residue" evidence="17">
    <location>
        <position position="685"/>
    </location>
</feature>
<gene>
    <name evidence="17" type="primary">Kif2a_1</name>
    <name evidence="17" type="ORF">MACNIG_R02883</name>
</gene>
<keyword evidence="12" id="KW-0131">Cell cycle</keyword>
<dbReference type="GO" id="GO:0051301">
    <property type="term" value="P:cell division"/>
    <property type="evidence" value="ECO:0007669"/>
    <property type="project" value="UniProtKB-KW"/>
</dbReference>
<evidence type="ECO:0000256" key="6">
    <source>
        <dbReference type="ARBA" id="ARBA00022741"/>
    </source>
</evidence>
<sequence>GRIHQAMVTSLNEDNESVTVEWIENGDTKGKEIDLESIFSLNPDLAPDEDIEPSPETLPPPASSSKVNKIVKSRRTVVPSKNDPPARDNRVVGSARTRPTQLPEQSSSSQQNGSVSDISPVQAVKKEFGPPSRRKSNCVKEVEKLQEKREKRRLQQQELREKRAQDVDATNPNYEIMCMIRDFRGSLDYRPLTTADPIDEHRICVCVRKRPLNKKETLMKDLDVITIPSKDVVMVHEPKQKVDLTRYLENQTFRFDYTFDDMAPNEMVYRFTARPLVETIFERGMATCFAYGQTGSGKTHTMGGDFSGKNQDCSKGIYALAARDVFLMLKKPNYKKLELQVYATFFEIYSGKVFDLLNRKTKLRVLEDGKQQVQVVGLQEREVKCVEDVLKLIEVGNSCRTSGQTSANAHSSRSHAVFQIILRRKGKLHGKFSLIDLAGNERGADTSSADRQTRLEGAEINKSLLALKECIRALGRNKPHTPFRASKLTQVLRDSFIGENSRTCMIATISPGMASCENTLNTLRYANRVKELTVDPSAAGDIRSIIHHAPNQMDDLETQWGVGSSPQRDDLKLLCEQNEEEVSPQLFTFHEAVSQMVEMEEQVVEDHRAVFQESIRWLEDEKALLEMTEEVDYDVDSYATQLEGILEQKIDILTELRDKVKSFRAALQEEEQASKQINPKRPRAL</sequence>
<keyword evidence="18" id="KW-1185">Reference proteome</keyword>
<dbReference type="Gene3D" id="3.40.850.10">
    <property type="entry name" value="Kinesin motor domain"/>
    <property type="match status" value="1"/>
</dbReference>
<dbReference type="GO" id="GO:0005874">
    <property type="term" value="C:microtubule"/>
    <property type="evidence" value="ECO:0007669"/>
    <property type="project" value="UniProtKB-KW"/>
</dbReference>
<feature type="non-terminal residue" evidence="17">
    <location>
        <position position="1"/>
    </location>
</feature>
<keyword evidence="7" id="KW-0498">Mitosis</keyword>
<feature type="binding site" evidence="13">
    <location>
        <begin position="292"/>
        <end position="299"/>
    </location>
    <ligand>
        <name>ATP</name>
        <dbReference type="ChEBI" id="CHEBI:30616"/>
    </ligand>
</feature>
<comment type="similarity">
    <text evidence="13 14">Belongs to the TRAFAC class myosin-kinesin ATPase superfamily. Kinesin family.</text>
</comment>
<evidence type="ECO:0000259" key="16">
    <source>
        <dbReference type="PROSITE" id="PS50067"/>
    </source>
</evidence>
<dbReference type="SUPFAM" id="SSF52540">
    <property type="entry name" value="P-loop containing nucleoside triphosphate hydrolases"/>
    <property type="match status" value="1"/>
</dbReference>
<dbReference type="InterPro" id="IPR001752">
    <property type="entry name" value="Kinesin_motor_dom"/>
</dbReference>
<dbReference type="SMART" id="SM00129">
    <property type="entry name" value="KISc"/>
    <property type="match status" value="1"/>
</dbReference>
<feature type="compositionally biased region" description="Low complexity" evidence="15">
    <location>
        <begin position="105"/>
        <end position="119"/>
    </location>
</feature>
<dbReference type="InterPro" id="IPR036961">
    <property type="entry name" value="Kinesin_motor_dom_sf"/>
</dbReference>
<dbReference type="InterPro" id="IPR027417">
    <property type="entry name" value="P-loop_NTPase"/>
</dbReference>
<evidence type="ECO:0000256" key="9">
    <source>
        <dbReference type="ARBA" id="ARBA00023054"/>
    </source>
</evidence>
<dbReference type="InterPro" id="IPR019821">
    <property type="entry name" value="Kinesin_motor_CS"/>
</dbReference>
<evidence type="ECO:0000313" key="17">
    <source>
        <dbReference type="EMBL" id="NWV94947.1"/>
    </source>
</evidence>
<keyword evidence="11" id="KW-0206">Cytoskeleton</keyword>
<keyword evidence="5 14" id="KW-0493">Microtubule</keyword>
<name>A0A7K6J4U6_9CORV</name>
<dbReference type="FunFam" id="3.40.850.10:FF:000006">
    <property type="entry name" value="Kinesin-like protein"/>
    <property type="match status" value="1"/>
</dbReference>
<evidence type="ECO:0000256" key="8">
    <source>
        <dbReference type="ARBA" id="ARBA00022840"/>
    </source>
</evidence>